<sequence>MYKIITLLIAFAFVVSCKEETKPSTPLTETEKTTTTQEATTEAEKAEANIVVTTEDLTLAQEQFLSITIAYFKNCKANSADRNDCRSNITKMISEFYQISDFNDAKGEHVMYDSIYPTISKSDAWTKLGNANDQEVLQKAQEAANNGKATIAIDISESYGQVAMITPGKLTTSNSWKLEVPNATALVDYDAEKSFMNKPLSYAFKSTENIVLFSKK</sequence>
<keyword evidence="2" id="KW-1185">Reference proteome</keyword>
<dbReference type="PROSITE" id="PS51257">
    <property type="entry name" value="PROKAR_LIPOPROTEIN"/>
    <property type="match status" value="1"/>
</dbReference>
<evidence type="ECO:0000313" key="2">
    <source>
        <dbReference type="Proteomes" id="UP000464657"/>
    </source>
</evidence>
<proteinExistence type="predicted"/>
<organism evidence="1 2">
    <name type="scientific">Kordia antarctica</name>
    <dbReference type="NCBI Taxonomy" id="1218801"/>
    <lineage>
        <taxon>Bacteria</taxon>
        <taxon>Pseudomonadati</taxon>
        <taxon>Bacteroidota</taxon>
        <taxon>Flavobacteriia</taxon>
        <taxon>Flavobacteriales</taxon>
        <taxon>Flavobacteriaceae</taxon>
        <taxon>Kordia</taxon>
    </lineage>
</organism>
<dbReference type="RefSeq" id="WP_160129193.1">
    <property type="nucleotide sequence ID" value="NZ_CP019288.1"/>
</dbReference>
<evidence type="ECO:0000313" key="1">
    <source>
        <dbReference type="EMBL" id="QHI36489.1"/>
    </source>
</evidence>
<protein>
    <submittedName>
        <fullName evidence="1">Uncharacterized protein</fullName>
    </submittedName>
</protein>
<reference evidence="1 2" key="1">
    <citation type="journal article" date="2013" name="Int. J. Syst. Evol. Microbiol.">
        <title>Kordia antarctica sp. nov., isolated from Antarctic seawater.</title>
        <authorList>
            <person name="Baek K."/>
            <person name="Choi A."/>
            <person name="Kang I."/>
            <person name="Lee K."/>
            <person name="Cho J.C."/>
        </authorList>
    </citation>
    <scope>NUCLEOTIDE SEQUENCE [LARGE SCALE GENOMIC DNA]</scope>
    <source>
        <strain evidence="1 2">IMCC3317</strain>
    </source>
</reference>
<dbReference type="KEGG" id="kan:IMCC3317_18520"/>
<dbReference type="Proteomes" id="UP000464657">
    <property type="component" value="Chromosome"/>
</dbReference>
<dbReference type="EMBL" id="CP019288">
    <property type="protein sequence ID" value="QHI36489.1"/>
    <property type="molecule type" value="Genomic_DNA"/>
</dbReference>
<dbReference type="OrthoDB" id="980854at2"/>
<dbReference type="AlphaFoldDB" id="A0A7L4ZJA6"/>
<dbReference type="Gene3D" id="3.90.1720.10">
    <property type="entry name" value="endopeptidase domain like (from Nostoc punctiforme)"/>
    <property type="match status" value="1"/>
</dbReference>
<accession>A0A7L4ZJA6</accession>
<name>A0A7L4ZJA6_9FLAO</name>
<gene>
    <name evidence="1" type="ORF">IMCC3317_18520</name>
</gene>